<dbReference type="Pfam" id="PF01429">
    <property type="entry name" value="MBD"/>
    <property type="match status" value="1"/>
</dbReference>
<dbReference type="CDD" id="cd00122">
    <property type="entry name" value="MBD"/>
    <property type="match status" value="1"/>
</dbReference>
<dbReference type="PANTHER" id="PTHR12396:SF46">
    <property type="entry name" value="METHYL-CPG-BINDING DOMAIN-CONTAINING PROTEIN 6"/>
    <property type="match status" value="1"/>
</dbReference>
<keyword evidence="9" id="KW-1185">Reference proteome</keyword>
<dbReference type="OrthoDB" id="10072024at2759"/>
<dbReference type="GO" id="GO:0003677">
    <property type="term" value="F:DNA binding"/>
    <property type="evidence" value="ECO:0007669"/>
    <property type="project" value="UniProtKB-KW"/>
</dbReference>
<keyword evidence="5" id="KW-0539">Nucleus</keyword>
<sequence length="498" mass="53549">MDDNSSWADRPRGPSGNPQASKSPDARKRKRELEQELLDLKMQIAKVEEKKKQIGVQEIPQAEERAQPSGEGPSDSEIGARKNRSLTPAFKPRLMLTKTSAANRVWGAAGRASPSLPPPEVSDRTALLEGAAASEPGAPRPGSAEPQTSPASAAGTPLSREVSPFSEGPLGGGEDADGQAAAKRKRYPPTKGVEVGRPSWLPEGWRVEEKVRGQGATAGTKDKYYFSPEGKRFRSRAEIQRFVESGALPAVPRKKKEGDVSAPNSRPGTPVGSPLANRPFDATPEDIQRLLSGAAAGTPSQSAVPKIPSRQKAGGIAPGIPPLMSNMNLQMDPRLGTLPQSFPGPWPIAGPARKDAPLWQQPLLFPPSALPQYPGQQPRQSPLAPQHPGLDPFGRAGALPLWRGQQPGQAFGIGVPDVLDHRRAAAKQKVKKPKVPQRRLLVADRFHLESLGKRLVKERLASLLQEGTRQRQGERENQGGQRSLSKQHELSGPPIDPM</sequence>
<dbReference type="PROSITE" id="PS50982">
    <property type="entry name" value="MBD"/>
    <property type="match status" value="1"/>
</dbReference>
<evidence type="ECO:0000256" key="3">
    <source>
        <dbReference type="ARBA" id="ARBA00023125"/>
    </source>
</evidence>
<proteinExistence type="predicted"/>
<evidence type="ECO:0000256" key="1">
    <source>
        <dbReference type="ARBA" id="ARBA00004123"/>
    </source>
</evidence>
<comment type="subcellular location">
    <subcellularLocation>
        <location evidence="1">Nucleus</location>
    </subcellularLocation>
</comment>
<gene>
    <name evidence="8" type="ORF">KFL_006220020</name>
</gene>
<organism evidence="8 9">
    <name type="scientific">Klebsormidium nitens</name>
    <name type="common">Green alga</name>
    <name type="synonym">Ulothrix nitens</name>
    <dbReference type="NCBI Taxonomy" id="105231"/>
    <lineage>
        <taxon>Eukaryota</taxon>
        <taxon>Viridiplantae</taxon>
        <taxon>Streptophyta</taxon>
        <taxon>Klebsormidiophyceae</taxon>
        <taxon>Klebsormidiales</taxon>
        <taxon>Klebsormidiaceae</taxon>
        <taxon>Klebsormidium</taxon>
    </lineage>
</organism>
<keyword evidence="3" id="KW-0238">DNA-binding</keyword>
<dbReference type="GO" id="GO:0005634">
    <property type="term" value="C:nucleus"/>
    <property type="evidence" value="ECO:0007669"/>
    <property type="project" value="UniProtKB-SubCell"/>
</dbReference>
<dbReference type="PANTHER" id="PTHR12396">
    <property type="entry name" value="METHYL-CPG BINDING PROTEIN, MBD"/>
    <property type="match status" value="1"/>
</dbReference>
<dbReference type="STRING" id="105231.A0A1Y1IHV5"/>
<dbReference type="Proteomes" id="UP000054558">
    <property type="component" value="Unassembled WGS sequence"/>
</dbReference>
<dbReference type="EMBL" id="DF237571">
    <property type="protein sequence ID" value="GAQ90283.1"/>
    <property type="molecule type" value="Genomic_DNA"/>
</dbReference>
<dbReference type="InterPro" id="IPR016177">
    <property type="entry name" value="DNA-bd_dom_sf"/>
</dbReference>
<dbReference type="SUPFAM" id="SSF54171">
    <property type="entry name" value="DNA-binding domain"/>
    <property type="match status" value="1"/>
</dbReference>
<feature type="region of interest" description="Disordered" evidence="6">
    <location>
        <begin position="465"/>
        <end position="498"/>
    </location>
</feature>
<evidence type="ECO:0000256" key="2">
    <source>
        <dbReference type="ARBA" id="ARBA00023015"/>
    </source>
</evidence>
<evidence type="ECO:0000313" key="9">
    <source>
        <dbReference type="Proteomes" id="UP000054558"/>
    </source>
</evidence>
<keyword evidence="2" id="KW-0805">Transcription regulation</keyword>
<dbReference type="AlphaFoldDB" id="A0A1Y1IHV5"/>
<keyword evidence="4" id="KW-0804">Transcription</keyword>
<name>A0A1Y1IHV5_KLENI</name>
<accession>A0A1Y1IHV5</accession>
<feature type="compositionally biased region" description="Basic and acidic residues" evidence="6">
    <location>
        <begin position="468"/>
        <end position="477"/>
    </location>
</feature>
<reference evidence="8 9" key="1">
    <citation type="journal article" date="2014" name="Nat. Commun.">
        <title>Klebsormidium flaccidum genome reveals primary factors for plant terrestrial adaptation.</title>
        <authorList>
            <person name="Hori K."/>
            <person name="Maruyama F."/>
            <person name="Fujisawa T."/>
            <person name="Togashi T."/>
            <person name="Yamamoto N."/>
            <person name="Seo M."/>
            <person name="Sato S."/>
            <person name="Yamada T."/>
            <person name="Mori H."/>
            <person name="Tajima N."/>
            <person name="Moriyama T."/>
            <person name="Ikeuchi M."/>
            <person name="Watanabe M."/>
            <person name="Wada H."/>
            <person name="Kobayashi K."/>
            <person name="Saito M."/>
            <person name="Masuda T."/>
            <person name="Sasaki-Sekimoto Y."/>
            <person name="Mashiguchi K."/>
            <person name="Awai K."/>
            <person name="Shimojima M."/>
            <person name="Masuda S."/>
            <person name="Iwai M."/>
            <person name="Nobusawa T."/>
            <person name="Narise T."/>
            <person name="Kondo S."/>
            <person name="Saito H."/>
            <person name="Sato R."/>
            <person name="Murakawa M."/>
            <person name="Ihara Y."/>
            <person name="Oshima-Yamada Y."/>
            <person name="Ohtaka K."/>
            <person name="Satoh M."/>
            <person name="Sonobe K."/>
            <person name="Ishii M."/>
            <person name="Ohtani R."/>
            <person name="Kanamori-Sato M."/>
            <person name="Honoki R."/>
            <person name="Miyazaki D."/>
            <person name="Mochizuki H."/>
            <person name="Umetsu J."/>
            <person name="Higashi K."/>
            <person name="Shibata D."/>
            <person name="Kamiya Y."/>
            <person name="Sato N."/>
            <person name="Nakamura Y."/>
            <person name="Tabata S."/>
            <person name="Ida S."/>
            <person name="Kurokawa K."/>
            <person name="Ohta H."/>
        </authorList>
    </citation>
    <scope>NUCLEOTIDE SEQUENCE [LARGE SCALE GENOMIC DNA]</scope>
    <source>
        <strain evidence="8 9">NIES-2285</strain>
    </source>
</reference>
<evidence type="ECO:0000256" key="4">
    <source>
        <dbReference type="ARBA" id="ARBA00023163"/>
    </source>
</evidence>
<dbReference type="SMART" id="SM00391">
    <property type="entry name" value="MBD"/>
    <property type="match status" value="1"/>
</dbReference>
<dbReference type="Gene3D" id="3.30.890.10">
    <property type="entry name" value="Methyl-cpg-binding Protein 2, Chain A"/>
    <property type="match status" value="1"/>
</dbReference>
<feature type="region of interest" description="Disordered" evidence="6">
    <location>
        <begin position="243"/>
        <end position="405"/>
    </location>
</feature>
<evidence type="ECO:0000259" key="7">
    <source>
        <dbReference type="PROSITE" id="PS50982"/>
    </source>
</evidence>
<evidence type="ECO:0000256" key="5">
    <source>
        <dbReference type="ARBA" id="ARBA00023242"/>
    </source>
</evidence>
<evidence type="ECO:0000256" key="6">
    <source>
        <dbReference type="SAM" id="MobiDB-lite"/>
    </source>
</evidence>
<feature type="domain" description="MBD" evidence="7">
    <location>
        <begin position="191"/>
        <end position="265"/>
    </location>
</feature>
<evidence type="ECO:0000313" key="8">
    <source>
        <dbReference type="EMBL" id="GAQ90283.1"/>
    </source>
</evidence>
<dbReference type="InterPro" id="IPR001739">
    <property type="entry name" value="Methyl_CpG_DNA-bd"/>
</dbReference>
<feature type="region of interest" description="Disordered" evidence="6">
    <location>
        <begin position="1"/>
        <end position="34"/>
    </location>
</feature>
<protein>
    <recommendedName>
        <fullName evidence="7">MBD domain-containing protein</fullName>
    </recommendedName>
</protein>
<feature type="region of interest" description="Disordered" evidence="6">
    <location>
        <begin position="108"/>
        <end position="224"/>
    </location>
</feature>
<feature type="region of interest" description="Disordered" evidence="6">
    <location>
        <begin position="49"/>
        <end position="96"/>
    </location>
</feature>